<reference evidence="1" key="1">
    <citation type="submission" date="2021-02" db="EMBL/GenBank/DDBJ databases">
        <authorList>
            <person name="Nowell W R."/>
        </authorList>
    </citation>
    <scope>NUCLEOTIDE SEQUENCE</scope>
</reference>
<evidence type="ECO:0000313" key="2">
    <source>
        <dbReference type="Proteomes" id="UP000663874"/>
    </source>
</evidence>
<organism evidence="1 2">
    <name type="scientific">Rotaria sordida</name>
    <dbReference type="NCBI Taxonomy" id="392033"/>
    <lineage>
        <taxon>Eukaryota</taxon>
        <taxon>Metazoa</taxon>
        <taxon>Spiralia</taxon>
        <taxon>Gnathifera</taxon>
        <taxon>Rotifera</taxon>
        <taxon>Eurotatoria</taxon>
        <taxon>Bdelloidea</taxon>
        <taxon>Philodinida</taxon>
        <taxon>Philodinidae</taxon>
        <taxon>Rotaria</taxon>
    </lineage>
</organism>
<dbReference type="Proteomes" id="UP000663874">
    <property type="component" value="Unassembled WGS sequence"/>
</dbReference>
<proteinExistence type="predicted"/>
<name>A0A819Y723_9BILA</name>
<dbReference type="AlphaFoldDB" id="A0A819Y723"/>
<gene>
    <name evidence="1" type="ORF">FNK824_LOCUS33826</name>
</gene>
<comment type="caution">
    <text evidence="1">The sequence shown here is derived from an EMBL/GenBank/DDBJ whole genome shotgun (WGS) entry which is preliminary data.</text>
</comment>
<evidence type="ECO:0000313" key="1">
    <source>
        <dbReference type="EMBL" id="CAF4153827.1"/>
    </source>
</evidence>
<sequence length="299" mass="35602">MMHGPITLQNIYQALPAATLQFAEDEYVWHANRPVNMILATGVQLPNVLTESATNTNIESEQFFSKLIEDIIIEYQKRYPSDHYAALKQWKQKHENDQYTQSITPRRTNGFETLIDVVQRRHLGKLQRYFLNIVSTNRHFNPYDLITVPEYKADPENHYIFSVFGILNVRQNGLDVEFYELAEWWLSNARFSRFARHRFEISNRHLLLMNNHIFQMAIIEIRRVIYEYQQLTLLPKLFSGMKLSLNDFETMVKRHTKDTLEYTKKFYNHIKTILNMTRETCGKKLHIILKCLQEDNLIL</sequence>
<accession>A0A819Y723</accession>
<protein>
    <submittedName>
        <fullName evidence="1">Uncharacterized protein</fullName>
    </submittedName>
</protein>
<dbReference type="EMBL" id="CAJOBE010012716">
    <property type="protein sequence ID" value="CAF4153827.1"/>
    <property type="molecule type" value="Genomic_DNA"/>
</dbReference>